<reference evidence="13 14" key="1">
    <citation type="journal article" date="2021" name="Commun. Biol.">
        <title>The genome of Shorea leprosula (Dipterocarpaceae) highlights the ecological relevance of drought in aseasonal tropical rainforests.</title>
        <authorList>
            <person name="Ng K.K.S."/>
            <person name="Kobayashi M.J."/>
            <person name="Fawcett J.A."/>
            <person name="Hatakeyama M."/>
            <person name="Paape T."/>
            <person name="Ng C.H."/>
            <person name="Ang C.C."/>
            <person name="Tnah L.H."/>
            <person name="Lee C.T."/>
            <person name="Nishiyama T."/>
            <person name="Sese J."/>
            <person name="O'Brien M.J."/>
            <person name="Copetti D."/>
            <person name="Mohd Noor M.I."/>
            <person name="Ong R.C."/>
            <person name="Putra M."/>
            <person name="Sireger I.Z."/>
            <person name="Indrioko S."/>
            <person name="Kosugi Y."/>
            <person name="Izuno A."/>
            <person name="Isagi Y."/>
            <person name="Lee S.L."/>
            <person name="Shimizu K.K."/>
        </authorList>
    </citation>
    <scope>NUCLEOTIDE SEQUENCE [LARGE SCALE GENOMIC DNA]</scope>
    <source>
        <strain evidence="13">214</strain>
    </source>
</reference>
<evidence type="ECO:0000256" key="3">
    <source>
        <dbReference type="ARBA" id="ARBA00007507"/>
    </source>
</evidence>
<keyword evidence="9" id="KW-0333">Golgi apparatus</keyword>
<evidence type="ECO:0000256" key="10">
    <source>
        <dbReference type="ARBA" id="ARBA00023134"/>
    </source>
</evidence>
<name>A0AAV5HIG6_9ROSI</name>
<comment type="subcellular location">
    <subcellularLocation>
        <location evidence="1">Endoplasmic reticulum</location>
    </subcellularLocation>
    <subcellularLocation>
        <location evidence="2">Golgi apparatus</location>
    </subcellularLocation>
</comment>
<comment type="similarity">
    <text evidence="3">Belongs to the small GTPase superfamily. SAR1 family.</text>
</comment>
<dbReference type="InterPro" id="IPR006689">
    <property type="entry name" value="Small_GTPase_ARF/SAR"/>
</dbReference>
<dbReference type="GO" id="GO:0005783">
    <property type="term" value="C:endoplasmic reticulum"/>
    <property type="evidence" value="ECO:0007669"/>
    <property type="project" value="UniProtKB-SubCell"/>
</dbReference>
<dbReference type="SUPFAM" id="SSF52540">
    <property type="entry name" value="P-loop containing nucleoside triphosphate hydrolases"/>
    <property type="match status" value="1"/>
</dbReference>
<dbReference type="GO" id="GO:0016192">
    <property type="term" value="P:vesicle-mediated transport"/>
    <property type="evidence" value="ECO:0007669"/>
    <property type="project" value="UniProtKB-KW"/>
</dbReference>
<comment type="caution">
    <text evidence="13">The sequence shown here is derived from an EMBL/GenBank/DDBJ whole genome shotgun (WGS) entry which is preliminary data.</text>
</comment>
<proteinExistence type="inferred from homology"/>
<gene>
    <name evidence="13" type="ORF">SLEP1_g1459</name>
</gene>
<keyword evidence="6" id="KW-0256">Endoplasmic reticulum</keyword>
<sequence>MGVTDWFYPTLRSLGLWQKEETMKEETMKEATILVLGRGSHEKTALLSMPKDGGIPPPDRRPTSGKLSHPTSRELSIGNIKFKLFDLGDLQTARRAMRDYYFKVN</sequence>
<organism evidence="13 14">
    <name type="scientific">Rubroshorea leprosula</name>
    <dbReference type="NCBI Taxonomy" id="152421"/>
    <lineage>
        <taxon>Eukaryota</taxon>
        <taxon>Viridiplantae</taxon>
        <taxon>Streptophyta</taxon>
        <taxon>Embryophyta</taxon>
        <taxon>Tracheophyta</taxon>
        <taxon>Spermatophyta</taxon>
        <taxon>Magnoliopsida</taxon>
        <taxon>eudicotyledons</taxon>
        <taxon>Gunneridae</taxon>
        <taxon>Pentapetalae</taxon>
        <taxon>rosids</taxon>
        <taxon>malvids</taxon>
        <taxon>Malvales</taxon>
        <taxon>Dipterocarpaceae</taxon>
        <taxon>Rubroshorea</taxon>
    </lineage>
</organism>
<keyword evidence="14" id="KW-1185">Reference proteome</keyword>
<keyword evidence="8" id="KW-0653">Protein transport</keyword>
<dbReference type="GO" id="GO:0003924">
    <property type="term" value="F:GTPase activity"/>
    <property type="evidence" value="ECO:0007669"/>
    <property type="project" value="InterPro"/>
</dbReference>
<evidence type="ECO:0000256" key="6">
    <source>
        <dbReference type="ARBA" id="ARBA00022824"/>
    </source>
</evidence>
<dbReference type="EMBL" id="BPVZ01000001">
    <property type="protein sequence ID" value="GKU86996.1"/>
    <property type="molecule type" value="Genomic_DNA"/>
</dbReference>
<evidence type="ECO:0000313" key="13">
    <source>
        <dbReference type="EMBL" id="GKU86996.1"/>
    </source>
</evidence>
<keyword evidence="10" id="KW-0342">GTP-binding</keyword>
<dbReference type="InterPro" id="IPR006687">
    <property type="entry name" value="Small_GTPase_SAR1"/>
</dbReference>
<feature type="region of interest" description="Disordered" evidence="12">
    <location>
        <begin position="45"/>
        <end position="72"/>
    </location>
</feature>
<evidence type="ECO:0000256" key="9">
    <source>
        <dbReference type="ARBA" id="ARBA00023034"/>
    </source>
</evidence>
<dbReference type="InterPro" id="IPR027417">
    <property type="entry name" value="P-loop_NTPase"/>
</dbReference>
<dbReference type="Proteomes" id="UP001054252">
    <property type="component" value="Unassembled WGS sequence"/>
</dbReference>
<evidence type="ECO:0000313" key="14">
    <source>
        <dbReference type="Proteomes" id="UP001054252"/>
    </source>
</evidence>
<dbReference type="Pfam" id="PF00025">
    <property type="entry name" value="Arf"/>
    <property type="match status" value="1"/>
</dbReference>
<evidence type="ECO:0000256" key="8">
    <source>
        <dbReference type="ARBA" id="ARBA00022927"/>
    </source>
</evidence>
<dbReference type="AlphaFoldDB" id="A0AAV5HIG6"/>
<feature type="binding site" evidence="11">
    <location>
        <position position="43"/>
    </location>
    <ligand>
        <name>GTP</name>
        <dbReference type="ChEBI" id="CHEBI:37565"/>
    </ligand>
</feature>
<evidence type="ECO:0000256" key="2">
    <source>
        <dbReference type="ARBA" id="ARBA00004555"/>
    </source>
</evidence>
<evidence type="ECO:0000256" key="5">
    <source>
        <dbReference type="ARBA" id="ARBA00022741"/>
    </source>
</evidence>
<keyword evidence="4" id="KW-0813">Transport</keyword>
<feature type="binding site" evidence="11">
    <location>
        <position position="44"/>
    </location>
    <ligand>
        <name>GTP</name>
        <dbReference type="ChEBI" id="CHEBI:37565"/>
    </ligand>
</feature>
<evidence type="ECO:0000256" key="1">
    <source>
        <dbReference type="ARBA" id="ARBA00004240"/>
    </source>
</evidence>
<evidence type="ECO:0000256" key="7">
    <source>
        <dbReference type="ARBA" id="ARBA00022892"/>
    </source>
</evidence>
<evidence type="ECO:0000256" key="11">
    <source>
        <dbReference type="PIRSR" id="PIRSR606687-2"/>
    </source>
</evidence>
<evidence type="ECO:0000256" key="12">
    <source>
        <dbReference type="SAM" id="MobiDB-lite"/>
    </source>
</evidence>
<dbReference type="PANTHER" id="PTHR45684">
    <property type="entry name" value="RE74312P"/>
    <property type="match status" value="1"/>
</dbReference>
<dbReference type="GO" id="GO:0006886">
    <property type="term" value="P:intracellular protein transport"/>
    <property type="evidence" value="ECO:0007669"/>
    <property type="project" value="InterPro"/>
</dbReference>
<dbReference type="GO" id="GO:0005794">
    <property type="term" value="C:Golgi apparatus"/>
    <property type="evidence" value="ECO:0007669"/>
    <property type="project" value="UniProtKB-SubCell"/>
</dbReference>
<dbReference type="GO" id="GO:0005525">
    <property type="term" value="F:GTP binding"/>
    <property type="evidence" value="ECO:0007669"/>
    <property type="project" value="UniProtKB-KW"/>
</dbReference>
<dbReference type="Gene3D" id="3.40.50.300">
    <property type="entry name" value="P-loop containing nucleotide triphosphate hydrolases"/>
    <property type="match status" value="1"/>
</dbReference>
<evidence type="ECO:0000256" key="4">
    <source>
        <dbReference type="ARBA" id="ARBA00022448"/>
    </source>
</evidence>
<protein>
    <submittedName>
        <fullName evidence="13">Uncharacterized protein</fullName>
    </submittedName>
</protein>
<keyword evidence="7" id="KW-0931">ER-Golgi transport</keyword>
<keyword evidence="5 11" id="KW-0547">Nucleotide-binding</keyword>
<accession>A0AAV5HIG6</accession>